<dbReference type="Pfam" id="PF13358">
    <property type="entry name" value="DDE_3"/>
    <property type="match status" value="1"/>
</dbReference>
<dbReference type="STRING" id="1336337.A0A3N4J795"/>
<proteinExistence type="predicted"/>
<dbReference type="GO" id="GO:0003676">
    <property type="term" value="F:nucleic acid binding"/>
    <property type="evidence" value="ECO:0007669"/>
    <property type="project" value="InterPro"/>
</dbReference>
<dbReference type="AlphaFoldDB" id="A0A3N4J795"/>
<evidence type="ECO:0000259" key="1">
    <source>
        <dbReference type="Pfam" id="PF13358"/>
    </source>
</evidence>
<dbReference type="OrthoDB" id="3774633at2759"/>
<feature type="domain" description="Tc1-like transposase DDE" evidence="1">
    <location>
        <begin position="14"/>
        <end position="93"/>
    </location>
</feature>
<evidence type="ECO:0000313" key="3">
    <source>
        <dbReference type="Proteomes" id="UP000276215"/>
    </source>
</evidence>
<gene>
    <name evidence="2" type="ORF">L873DRAFT_123875</name>
</gene>
<dbReference type="Gene3D" id="3.30.420.10">
    <property type="entry name" value="Ribonuclease H-like superfamily/Ribonuclease H"/>
    <property type="match status" value="1"/>
</dbReference>
<accession>A0A3N4J795</accession>
<organism evidence="2 3">
    <name type="scientific">Choiromyces venosus 120613-1</name>
    <dbReference type="NCBI Taxonomy" id="1336337"/>
    <lineage>
        <taxon>Eukaryota</taxon>
        <taxon>Fungi</taxon>
        <taxon>Dikarya</taxon>
        <taxon>Ascomycota</taxon>
        <taxon>Pezizomycotina</taxon>
        <taxon>Pezizomycetes</taxon>
        <taxon>Pezizales</taxon>
        <taxon>Tuberaceae</taxon>
        <taxon>Choiromyces</taxon>
    </lineage>
</organism>
<protein>
    <recommendedName>
        <fullName evidence="1">Tc1-like transposase DDE domain-containing protein</fullName>
    </recommendedName>
</protein>
<keyword evidence="3" id="KW-1185">Reference proteome</keyword>
<dbReference type="InterPro" id="IPR038717">
    <property type="entry name" value="Tc1-like_DDE_dom"/>
</dbReference>
<dbReference type="Proteomes" id="UP000276215">
    <property type="component" value="Unassembled WGS sequence"/>
</dbReference>
<dbReference type="InterPro" id="IPR036397">
    <property type="entry name" value="RNaseH_sf"/>
</dbReference>
<dbReference type="EMBL" id="ML120463">
    <property type="protein sequence ID" value="RPA92888.1"/>
    <property type="molecule type" value="Genomic_DNA"/>
</dbReference>
<evidence type="ECO:0000313" key="2">
    <source>
        <dbReference type="EMBL" id="RPA92888.1"/>
    </source>
</evidence>
<sequence length="139" mass="16585">MDWFMYRKHVLQDRVYPFITWIQQETGWQCWLVEDNAGNYTAAAQMDHQAQELGVRHIPFWQPNSPDLNEIEPCWNYLKDSMVQYNFIGSSEETKQHVQEALYAEWEHLPQELIDRFCMNFHVNLLQVQACGGDNRFNA</sequence>
<name>A0A3N4J795_9PEZI</name>
<reference evidence="2 3" key="1">
    <citation type="journal article" date="2018" name="Nat. Ecol. Evol.">
        <title>Pezizomycetes genomes reveal the molecular basis of ectomycorrhizal truffle lifestyle.</title>
        <authorList>
            <person name="Murat C."/>
            <person name="Payen T."/>
            <person name="Noel B."/>
            <person name="Kuo A."/>
            <person name="Morin E."/>
            <person name="Chen J."/>
            <person name="Kohler A."/>
            <person name="Krizsan K."/>
            <person name="Balestrini R."/>
            <person name="Da Silva C."/>
            <person name="Montanini B."/>
            <person name="Hainaut M."/>
            <person name="Levati E."/>
            <person name="Barry K.W."/>
            <person name="Belfiori B."/>
            <person name="Cichocki N."/>
            <person name="Clum A."/>
            <person name="Dockter R.B."/>
            <person name="Fauchery L."/>
            <person name="Guy J."/>
            <person name="Iotti M."/>
            <person name="Le Tacon F."/>
            <person name="Lindquist E.A."/>
            <person name="Lipzen A."/>
            <person name="Malagnac F."/>
            <person name="Mello A."/>
            <person name="Molinier V."/>
            <person name="Miyauchi S."/>
            <person name="Poulain J."/>
            <person name="Riccioni C."/>
            <person name="Rubini A."/>
            <person name="Sitrit Y."/>
            <person name="Splivallo R."/>
            <person name="Traeger S."/>
            <person name="Wang M."/>
            <person name="Zifcakova L."/>
            <person name="Wipf D."/>
            <person name="Zambonelli A."/>
            <person name="Paolocci F."/>
            <person name="Nowrousian M."/>
            <person name="Ottonello S."/>
            <person name="Baldrian P."/>
            <person name="Spatafora J.W."/>
            <person name="Henrissat B."/>
            <person name="Nagy L.G."/>
            <person name="Aury J.M."/>
            <person name="Wincker P."/>
            <person name="Grigoriev I.V."/>
            <person name="Bonfante P."/>
            <person name="Martin F.M."/>
        </authorList>
    </citation>
    <scope>NUCLEOTIDE SEQUENCE [LARGE SCALE GENOMIC DNA]</scope>
    <source>
        <strain evidence="2 3">120613-1</strain>
    </source>
</reference>